<proteinExistence type="predicted"/>
<evidence type="ECO:0000313" key="2">
    <source>
        <dbReference type="Proteomes" id="UP000499080"/>
    </source>
</evidence>
<dbReference type="AlphaFoldDB" id="A0A4Y2D1J6"/>
<name>A0A4Y2D1J6_ARAVE</name>
<sequence>MTGQRLSSHAQPKLPHHTNVMPLTHYVLFNVQKADPHSNWVSSREPSGPEAETLPLGYSGPMGFIKEGRKKFYHSAKQLVFLNRRVEELLKIRNII</sequence>
<keyword evidence="2" id="KW-1185">Reference proteome</keyword>
<gene>
    <name evidence="1" type="ORF">AVEN_177479_1</name>
</gene>
<dbReference type="EMBL" id="BGPR01000282">
    <property type="protein sequence ID" value="GBM10209.1"/>
    <property type="molecule type" value="Genomic_DNA"/>
</dbReference>
<accession>A0A4Y2D1J6</accession>
<dbReference type="Proteomes" id="UP000499080">
    <property type="component" value="Unassembled WGS sequence"/>
</dbReference>
<protein>
    <submittedName>
        <fullName evidence="1">Uncharacterized protein</fullName>
    </submittedName>
</protein>
<organism evidence="1 2">
    <name type="scientific">Araneus ventricosus</name>
    <name type="common">Orbweaver spider</name>
    <name type="synonym">Epeira ventricosa</name>
    <dbReference type="NCBI Taxonomy" id="182803"/>
    <lineage>
        <taxon>Eukaryota</taxon>
        <taxon>Metazoa</taxon>
        <taxon>Ecdysozoa</taxon>
        <taxon>Arthropoda</taxon>
        <taxon>Chelicerata</taxon>
        <taxon>Arachnida</taxon>
        <taxon>Araneae</taxon>
        <taxon>Araneomorphae</taxon>
        <taxon>Entelegynae</taxon>
        <taxon>Araneoidea</taxon>
        <taxon>Araneidae</taxon>
        <taxon>Araneus</taxon>
    </lineage>
</organism>
<reference evidence="1 2" key="1">
    <citation type="journal article" date="2019" name="Sci. Rep.">
        <title>Orb-weaving spider Araneus ventricosus genome elucidates the spidroin gene catalogue.</title>
        <authorList>
            <person name="Kono N."/>
            <person name="Nakamura H."/>
            <person name="Ohtoshi R."/>
            <person name="Moran D.A.P."/>
            <person name="Shinohara A."/>
            <person name="Yoshida Y."/>
            <person name="Fujiwara M."/>
            <person name="Mori M."/>
            <person name="Tomita M."/>
            <person name="Arakawa K."/>
        </authorList>
    </citation>
    <scope>NUCLEOTIDE SEQUENCE [LARGE SCALE GENOMIC DNA]</scope>
</reference>
<evidence type="ECO:0000313" key="1">
    <source>
        <dbReference type="EMBL" id="GBM10209.1"/>
    </source>
</evidence>
<comment type="caution">
    <text evidence="1">The sequence shown here is derived from an EMBL/GenBank/DDBJ whole genome shotgun (WGS) entry which is preliminary data.</text>
</comment>